<evidence type="ECO:0000313" key="4">
    <source>
        <dbReference type="Proteomes" id="UP001318860"/>
    </source>
</evidence>
<gene>
    <name evidence="3" type="ORF">DH2020_031717</name>
</gene>
<evidence type="ECO:0000256" key="1">
    <source>
        <dbReference type="SAM" id="MobiDB-lite"/>
    </source>
</evidence>
<feature type="transmembrane region" description="Helical" evidence="2">
    <location>
        <begin position="190"/>
        <end position="210"/>
    </location>
</feature>
<dbReference type="PANTHER" id="PTHR35733:SF1">
    <property type="entry name" value="OS02G0307800 PROTEIN"/>
    <property type="match status" value="1"/>
</dbReference>
<comment type="caution">
    <text evidence="3">The sequence shown here is derived from an EMBL/GenBank/DDBJ whole genome shotgun (WGS) entry which is preliminary data.</text>
</comment>
<dbReference type="InterPro" id="IPR021434">
    <property type="entry name" value="DUF3082"/>
</dbReference>
<feature type="region of interest" description="Disordered" evidence="1">
    <location>
        <begin position="338"/>
        <end position="378"/>
    </location>
</feature>
<evidence type="ECO:0000256" key="2">
    <source>
        <dbReference type="SAM" id="Phobius"/>
    </source>
</evidence>
<dbReference type="PANTHER" id="PTHR35733">
    <property type="entry name" value="OS02G0307800 PROTEIN"/>
    <property type="match status" value="1"/>
</dbReference>
<feature type="compositionally biased region" description="Low complexity" evidence="1">
    <location>
        <begin position="338"/>
        <end position="361"/>
    </location>
</feature>
<protein>
    <recommendedName>
        <fullName evidence="5">Transmembrane protein</fullName>
    </recommendedName>
</protein>
<accession>A0ABR0VKK3</accession>
<organism evidence="3 4">
    <name type="scientific">Rehmannia glutinosa</name>
    <name type="common">Chinese foxglove</name>
    <dbReference type="NCBI Taxonomy" id="99300"/>
    <lineage>
        <taxon>Eukaryota</taxon>
        <taxon>Viridiplantae</taxon>
        <taxon>Streptophyta</taxon>
        <taxon>Embryophyta</taxon>
        <taxon>Tracheophyta</taxon>
        <taxon>Spermatophyta</taxon>
        <taxon>Magnoliopsida</taxon>
        <taxon>eudicotyledons</taxon>
        <taxon>Gunneridae</taxon>
        <taxon>Pentapetalae</taxon>
        <taxon>asterids</taxon>
        <taxon>lamiids</taxon>
        <taxon>Lamiales</taxon>
        <taxon>Orobanchaceae</taxon>
        <taxon>Rehmannieae</taxon>
        <taxon>Rehmannia</taxon>
    </lineage>
</organism>
<keyword evidence="4" id="KW-1185">Reference proteome</keyword>
<evidence type="ECO:0008006" key="5">
    <source>
        <dbReference type="Google" id="ProtNLM"/>
    </source>
</evidence>
<keyword evidence="2" id="KW-0812">Transmembrane</keyword>
<keyword evidence="2" id="KW-1133">Transmembrane helix</keyword>
<dbReference type="EMBL" id="JABTTQ020001147">
    <property type="protein sequence ID" value="KAK6134547.1"/>
    <property type="molecule type" value="Genomic_DNA"/>
</dbReference>
<feature type="compositionally biased region" description="Polar residues" evidence="1">
    <location>
        <begin position="362"/>
        <end position="378"/>
    </location>
</feature>
<dbReference type="Proteomes" id="UP001318860">
    <property type="component" value="Unassembled WGS sequence"/>
</dbReference>
<evidence type="ECO:0000313" key="3">
    <source>
        <dbReference type="EMBL" id="KAK6134547.1"/>
    </source>
</evidence>
<sequence>MVNLVDAPSMPITSMEVEESQDEEVEFSMGKLIRQASLSNLDALPPRTHVAKGITATSRLSRHGSIRKEELSQLEGQHKIRPQRLMSKLKTQKSLNDLQSRELQASPLLRRQFPHPLTPSIAIFSFYQFPVKTHQSVFALLCPKTWITQLSEELTTTAITDSPPPAEEGPVELSSSISPIFATSDDPSPLQTATSVLLTGAITVLLFRSLRRRAKRAKETRLRSSGEKKSLTEEAVESLKSVTLSPVSGKSPPSPVQAFLGAVTAGVISLILYKFTTTIEASLNRQTIPDNYSVRQITITIRTIINGLCYLATFVFGVNSFGLFLYSGQLAFNSFMEGSSSENDASSSSSDSKSGDLDGSGITSASEDQNSDNTQMEK</sequence>
<keyword evidence="2" id="KW-0472">Membrane</keyword>
<name>A0ABR0VKK3_REHGL</name>
<reference evidence="3 4" key="1">
    <citation type="journal article" date="2021" name="Comput. Struct. Biotechnol. J.">
        <title>De novo genome assembly of the potent medicinal plant Rehmannia glutinosa using nanopore technology.</title>
        <authorList>
            <person name="Ma L."/>
            <person name="Dong C."/>
            <person name="Song C."/>
            <person name="Wang X."/>
            <person name="Zheng X."/>
            <person name="Niu Y."/>
            <person name="Chen S."/>
            <person name="Feng W."/>
        </authorList>
    </citation>
    <scope>NUCLEOTIDE SEQUENCE [LARGE SCALE GENOMIC DNA]</scope>
    <source>
        <strain evidence="3">DH-2019</strain>
    </source>
</reference>
<proteinExistence type="predicted"/>
<feature type="transmembrane region" description="Helical" evidence="2">
    <location>
        <begin position="299"/>
        <end position="326"/>
    </location>
</feature>
<dbReference type="Pfam" id="PF11282">
    <property type="entry name" value="DUF3082"/>
    <property type="match status" value="1"/>
</dbReference>